<dbReference type="InterPro" id="IPR016181">
    <property type="entry name" value="Acyl_CoA_acyltransferase"/>
</dbReference>
<protein>
    <submittedName>
        <fullName evidence="2">Acetyltransferase</fullName>
    </submittedName>
</protein>
<dbReference type="SUPFAM" id="SSF55729">
    <property type="entry name" value="Acyl-CoA N-acyltransferases (Nat)"/>
    <property type="match status" value="1"/>
</dbReference>
<keyword evidence="2" id="KW-0808">Transferase</keyword>
<dbReference type="Proteomes" id="UP000253061">
    <property type="component" value="Unassembled WGS sequence"/>
</dbReference>
<dbReference type="Pfam" id="PF00583">
    <property type="entry name" value="Acetyltransf_1"/>
    <property type="match status" value="1"/>
</dbReference>
<organism evidence="2 3">
    <name type="scientific">Thalassospira profundimaris</name>
    <dbReference type="NCBI Taxonomy" id="502049"/>
    <lineage>
        <taxon>Bacteria</taxon>
        <taxon>Pseudomonadati</taxon>
        <taxon>Pseudomonadota</taxon>
        <taxon>Alphaproteobacteria</taxon>
        <taxon>Rhodospirillales</taxon>
        <taxon>Thalassospiraceae</taxon>
        <taxon>Thalassospira</taxon>
    </lineage>
</organism>
<evidence type="ECO:0000259" key="1">
    <source>
        <dbReference type="PROSITE" id="PS51186"/>
    </source>
</evidence>
<proteinExistence type="predicted"/>
<evidence type="ECO:0000313" key="3">
    <source>
        <dbReference type="Proteomes" id="UP000253061"/>
    </source>
</evidence>
<accession>A0A367V8S1</accession>
<comment type="caution">
    <text evidence="2">The sequence shown here is derived from an EMBL/GenBank/DDBJ whole genome shotgun (WGS) entry which is preliminary data.</text>
</comment>
<name>A0A367V8S1_9PROT</name>
<dbReference type="InterPro" id="IPR000182">
    <property type="entry name" value="GNAT_dom"/>
</dbReference>
<gene>
    <name evidence="2" type="ORF">TH6_13530</name>
</gene>
<sequence>MTAFAKDRPMITIDREGAYAHIEREKLLDRVMGPARFGKSSEILRRNRLPADGLAFVAFDGKHMIGTVRLWNVNAGDAGDALLLGPLAVDKIYSGSGVGAGLVYAALNAAQTAGHRSVLLVGDPDYYARFGFHAAPASGLLMPGHFDRHRFQAVQLGNDDGLSGSSGMLTATGAMIH</sequence>
<evidence type="ECO:0000313" key="2">
    <source>
        <dbReference type="EMBL" id="RCK21604.1"/>
    </source>
</evidence>
<dbReference type="EMBL" id="JPWB01000005">
    <property type="protein sequence ID" value="RCK21604.1"/>
    <property type="molecule type" value="Genomic_DNA"/>
</dbReference>
<dbReference type="PROSITE" id="PS51186">
    <property type="entry name" value="GNAT"/>
    <property type="match status" value="1"/>
</dbReference>
<dbReference type="AlphaFoldDB" id="A0A367V8S1"/>
<dbReference type="Gene3D" id="3.40.630.30">
    <property type="match status" value="1"/>
</dbReference>
<feature type="domain" description="N-acetyltransferase" evidence="1">
    <location>
        <begin position="1"/>
        <end position="161"/>
    </location>
</feature>
<dbReference type="GO" id="GO:0016747">
    <property type="term" value="F:acyltransferase activity, transferring groups other than amino-acyl groups"/>
    <property type="evidence" value="ECO:0007669"/>
    <property type="project" value="InterPro"/>
</dbReference>
<dbReference type="CDD" id="cd04301">
    <property type="entry name" value="NAT_SF"/>
    <property type="match status" value="1"/>
</dbReference>
<reference evidence="2 3" key="1">
    <citation type="submission" date="2014-07" db="EMBL/GenBank/DDBJ databases">
        <title>Draft genome sequence of Thalassospira profundimaris R8-17.</title>
        <authorList>
            <person name="Lai Q."/>
            <person name="Shao Z."/>
        </authorList>
    </citation>
    <scope>NUCLEOTIDE SEQUENCE [LARGE SCALE GENOMIC DNA]</scope>
    <source>
        <strain evidence="2 3">R8-17</strain>
    </source>
</reference>